<feature type="domain" description="Lipoprotein LpqB N-terminal" evidence="3">
    <location>
        <begin position="102"/>
        <end position="212"/>
    </location>
</feature>
<comment type="caution">
    <text evidence="4">The sequence shown here is derived from an EMBL/GenBank/DDBJ whole genome shotgun (WGS) entry which is preliminary data.</text>
</comment>
<feature type="transmembrane region" description="Helical" evidence="2">
    <location>
        <begin position="76"/>
        <end position="95"/>
    </location>
</feature>
<evidence type="ECO:0000313" key="4">
    <source>
        <dbReference type="EMBL" id="RKR29942.1"/>
    </source>
</evidence>
<accession>A0A495FLT5</accession>
<organism evidence="4 5">
    <name type="scientific">Arthrobacter oryzae</name>
    <dbReference type="NCBI Taxonomy" id="409290"/>
    <lineage>
        <taxon>Bacteria</taxon>
        <taxon>Bacillati</taxon>
        <taxon>Actinomycetota</taxon>
        <taxon>Actinomycetes</taxon>
        <taxon>Micrococcales</taxon>
        <taxon>Micrococcaceae</taxon>
        <taxon>Arthrobacter</taxon>
    </lineage>
</organism>
<evidence type="ECO:0000256" key="2">
    <source>
        <dbReference type="SAM" id="Phobius"/>
    </source>
</evidence>
<keyword evidence="2" id="KW-0812">Transmembrane</keyword>
<dbReference type="EMBL" id="RBIR01000001">
    <property type="protein sequence ID" value="RKR29942.1"/>
    <property type="molecule type" value="Genomic_DNA"/>
</dbReference>
<dbReference type="AlphaFoldDB" id="A0A495FLT5"/>
<keyword evidence="2" id="KW-0472">Membrane</keyword>
<name>A0A495FLT5_9MICC</name>
<dbReference type="InterPro" id="IPR059026">
    <property type="entry name" value="LpqB_N"/>
</dbReference>
<proteinExistence type="predicted"/>
<gene>
    <name evidence="4" type="ORF">C8D78_0259</name>
</gene>
<reference evidence="4 5" key="1">
    <citation type="submission" date="2018-10" db="EMBL/GenBank/DDBJ databases">
        <title>Genomic Encyclopedia of Type Strains, Phase IV (KMG-IV): sequencing the most valuable type-strain genomes for metagenomic binning, comparative biology and taxonomic classification.</title>
        <authorList>
            <person name="Goeker M."/>
        </authorList>
    </citation>
    <scope>NUCLEOTIDE SEQUENCE [LARGE SCALE GENOMIC DNA]</scope>
    <source>
        <strain evidence="4 5">DSM 25586</strain>
    </source>
</reference>
<feature type="region of interest" description="Disordered" evidence="1">
    <location>
        <begin position="1"/>
        <end position="72"/>
    </location>
</feature>
<dbReference type="Proteomes" id="UP000276055">
    <property type="component" value="Unassembled WGS sequence"/>
</dbReference>
<evidence type="ECO:0000259" key="3">
    <source>
        <dbReference type="Pfam" id="PF25976"/>
    </source>
</evidence>
<protein>
    <recommendedName>
        <fullName evidence="3">Lipoprotein LpqB N-terminal domain-containing protein</fullName>
    </recommendedName>
</protein>
<dbReference type="Pfam" id="PF25976">
    <property type="entry name" value="LpqB_N"/>
    <property type="match status" value="1"/>
</dbReference>
<sequence length="217" mass="22783">MEGGANDIVTGRGPGVHTCGMSPQPEGPPEQPRTEDSPAEEPGPERPRTEEPGPKGPRTEEPGPEKPRRARPDPTLLGVLAAIALIVIIALAVVFTRGEPAPLAASTPAGVAQRYAAAVIAGDEAAASVYLTPAARNRCTAEPRPMARNLRVTLVSTTERAESADVRVLITVSEPGGPFGSAEYQVEDVFDLVRSGNGWLIDTAPWQLTVCPGQVKQ</sequence>
<keyword evidence="2" id="KW-1133">Transmembrane helix</keyword>
<evidence type="ECO:0000313" key="5">
    <source>
        <dbReference type="Proteomes" id="UP000276055"/>
    </source>
</evidence>
<evidence type="ECO:0000256" key="1">
    <source>
        <dbReference type="SAM" id="MobiDB-lite"/>
    </source>
</evidence>
<feature type="compositionally biased region" description="Basic and acidic residues" evidence="1">
    <location>
        <begin position="43"/>
        <end position="72"/>
    </location>
</feature>